<dbReference type="AlphaFoldDB" id="A0A1H7WHN3"/>
<evidence type="ECO:0000256" key="5">
    <source>
        <dbReference type="HAMAP-Rule" id="MF_00099"/>
    </source>
</evidence>
<evidence type="ECO:0000256" key="1">
    <source>
        <dbReference type="ARBA" id="ARBA00022490"/>
    </source>
</evidence>
<dbReference type="PROSITE" id="PS50110">
    <property type="entry name" value="RESPONSE_REGULATORY"/>
    <property type="match status" value="1"/>
</dbReference>
<dbReference type="GO" id="GO:0008984">
    <property type="term" value="F:protein-glutamate methylesterase activity"/>
    <property type="evidence" value="ECO:0007669"/>
    <property type="project" value="UniProtKB-UniRule"/>
</dbReference>
<dbReference type="RefSeq" id="WP_075008692.1">
    <property type="nucleotide sequence ID" value="NZ_FOAP01000013.1"/>
</dbReference>
<dbReference type="Pfam" id="PF01339">
    <property type="entry name" value="CheB_methylest"/>
    <property type="match status" value="1"/>
</dbReference>
<dbReference type="EC" id="3.5.1.44" evidence="5"/>
<evidence type="ECO:0000256" key="7">
    <source>
        <dbReference type="PROSITE-ProRule" id="PRU00169"/>
    </source>
</evidence>
<organism evidence="10 11">
    <name type="scientific">Stigmatella aurantiaca</name>
    <dbReference type="NCBI Taxonomy" id="41"/>
    <lineage>
        <taxon>Bacteria</taxon>
        <taxon>Pseudomonadati</taxon>
        <taxon>Myxococcota</taxon>
        <taxon>Myxococcia</taxon>
        <taxon>Myxococcales</taxon>
        <taxon>Cystobacterineae</taxon>
        <taxon>Archangiaceae</taxon>
        <taxon>Stigmatella</taxon>
    </lineage>
</organism>
<accession>A0A1H7WHN3</accession>
<dbReference type="PANTHER" id="PTHR42872">
    <property type="entry name" value="PROTEIN-GLUTAMATE METHYLESTERASE/PROTEIN-GLUTAMINE GLUTAMINASE"/>
    <property type="match status" value="1"/>
</dbReference>
<keyword evidence="2 5" id="KW-0145">Chemotaxis</keyword>
<dbReference type="InterPro" id="IPR035909">
    <property type="entry name" value="CheB_C"/>
</dbReference>
<dbReference type="SUPFAM" id="SSF52172">
    <property type="entry name" value="CheY-like"/>
    <property type="match status" value="1"/>
</dbReference>
<dbReference type="GO" id="GO:0006935">
    <property type="term" value="P:chemotaxis"/>
    <property type="evidence" value="ECO:0007669"/>
    <property type="project" value="UniProtKB-UniRule"/>
</dbReference>
<comment type="catalytic activity">
    <reaction evidence="4 5">
        <text>[protein]-L-glutamate 5-O-methyl ester + H2O = L-glutamyl-[protein] + methanol + H(+)</text>
        <dbReference type="Rhea" id="RHEA:23236"/>
        <dbReference type="Rhea" id="RHEA-COMP:10208"/>
        <dbReference type="Rhea" id="RHEA-COMP:10311"/>
        <dbReference type="ChEBI" id="CHEBI:15377"/>
        <dbReference type="ChEBI" id="CHEBI:15378"/>
        <dbReference type="ChEBI" id="CHEBI:17790"/>
        <dbReference type="ChEBI" id="CHEBI:29973"/>
        <dbReference type="ChEBI" id="CHEBI:82795"/>
        <dbReference type="EC" id="3.1.1.61"/>
    </reaction>
</comment>
<evidence type="ECO:0000313" key="10">
    <source>
        <dbReference type="EMBL" id="SEM21096.1"/>
    </source>
</evidence>
<dbReference type="InterPro" id="IPR001789">
    <property type="entry name" value="Sig_transdc_resp-reg_receiver"/>
</dbReference>
<dbReference type="InterPro" id="IPR000673">
    <property type="entry name" value="Sig_transdc_resp-reg_Me-estase"/>
</dbReference>
<name>A0A1H7WHN3_STIAU</name>
<dbReference type="Proteomes" id="UP000182719">
    <property type="component" value="Unassembled WGS sequence"/>
</dbReference>
<dbReference type="CDD" id="cd17541">
    <property type="entry name" value="REC_CheB-like"/>
    <property type="match status" value="1"/>
</dbReference>
<reference evidence="11" key="1">
    <citation type="submission" date="2016-10" db="EMBL/GenBank/DDBJ databases">
        <authorList>
            <person name="Varghese N."/>
            <person name="Submissions S."/>
        </authorList>
    </citation>
    <scope>NUCLEOTIDE SEQUENCE [LARGE SCALE GENOMIC DNA]</scope>
    <source>
        <strain evidence="11">DSM 17044</strain>
    </source>
</reference>
<comment type="similarity">
    <text evidence="5">Belongs to the CheB family.</text>
</comment>
<evidence type="ECO:0000259" key="8">
    <source>
        <dbReference type="PROSITE" id="PS50110"/>
    </source>
</evidence>
<comment type="subcellular location">
    <subcellularLocation>
        <location evidence="5">Cytoplasm</location>
    </subcellularLocation>
</comment>
<dbReference type="GO" id="GO:0050568">
    <property type="term" value="F:protein-glutamine glutaminase activity"/>
    <property type="evidence" value="ECO:0007669"/>
    <property type="project" value="UniProtKB-UniRule"/>
</dbReference>
<feature type="domain" description="CheB-type methylesterase" evidence="9">
    <location>
        <begin position="147"/>
        <end position="343"/>
    </location>
</feature>
<protein>
    <recommendedName>
        <fullName evidence="5">Protein-glutamate methylesterase/protein-glutamine glutaminase</fullName>
        <ecNumber evidence="5">3.1.1.61</ecNumber>
        <ecNumber evidence="5">3.5.1.44</ecNumber>
    </recommendedName>
</protein>
<dbReference type="InterPro" id="IPR008248">
    <property type="entry name" value="CheB-like"/>
</dbReference>
<evidence type="ECO:0000256" key="6">
    <source>
        <dbReference type="PROSITE-ProRule" id="PRU00050"/>
    </source>
</evidence>
<dbReference type="SUPFAM" id="SSF52738">
    <property type="entry name" value="Methylesterase CheB, C-terminal domain"/>
    <property type="match status" value="1"/>
</dbReference>
<comment type="domain">
    <text evidence="5">Contains a C-terminal catalytic domain, and an N-terminal region which modulates catalytic activity.</text>
</comment>
<comment type="function">
    <text evidence="5">Involved in chemotaxis. Part of a chemotaxis signal transduction system that modulates chemotaxis in response to various stimuli. Catalyzes the demethylation of specific methylglutamate residues introduced into the chemoreceptors (methyl-accepting chemotaxis proteins or MCP) by CheR. Also mediates the irreversible deamidation of specific glutamine residues to glutamic acid.</text>
</comment>
<sequence>MSTRALRILIAEDSPTVRRRLVDAFSADAGCMVAAETADGDRAFELCQRLRPDVVALDLALPKVNGVELTRRIMAHCPTPIVVFSSPENRARGLHLLDALSAGAVDGMERPLRTTTEDWMVELLARVKLAARVPSITHPLGRLKLEPEPPRDLPARAVVMGASTGGPAAVKDILQRLPRDFSLPILLVMHLSEQFELSMVEWLGKYSPLPVRQAVDGEVLPSMCRPALVLARANRHLILSEGLLRLTDGPERHSCRPSVDVLFESAARELGGRAIGCLLTGMGRDGAEGMDALRRSGAVTLAQDEASSVVFGMPREAIRLGAARHVVGLQDIPGWLAALARRRPERGQA</sequence>
<evidence type="ECO:0000259" key="9">
    <source>
        <dbReference type="PROSITE" id="PS50122"/>
    </source>
</evidence>
<evidence type="ECO:0000256" key="3">
    <source>
        <dbReference type="ARBA" id="ARBA00022801"/>
    </source>
</evidence>
<keyword evidence="5 7" id="KW-0597">Phosphoprotein</keyword>
<dbReference type="CDD" id="cd16432">
    <property type="entry name" value="CheB_Rec"/>
    <property type="match status" value="1"/>
</dbReference>
<dbReference type="GO" id="GO:0005737">
    <property type="term" value="C:cytoplasm"/>
    <property type="evidence" value="ECO:0007669"/>
    <property type="project" value="UniProtKB-SubCell"/>
</dbReference>
<comment type="catalytic activity">
    <reaction evidence="5">
        <text>L-glutaminyl-[protein] + H2O = L-glutamyl-[protein] + NH4(+)</text>
        <dbReference type="Rhea" id="RHEA:16441"/>
        <dbReference type="Rhea" id="RHEA-COMP:10207"/>
        <dbReference type="Rhea" id="RHEA-COMP:10208"/>
        <dbReference type="ChEBI" id="CHEBI:15377"/>
        <dbReference type="ChEBI" id="CHEBI:28938"/>
        <dbReference type="ChEBI" id="CHEBI:29973"/>
        <dbReference type="ChEBI" id="CHEBI:30011"/>
        <dbReference type="EC" id="3.5.1.44"/>
    </reaction>
</comment>
<feature type="modified residue" description="4-aspartylphosphate" evidence="5 7">
    <location>
        <position position="58"/>
    </location>
</feature>
<dbReference type="Pfam" id="PF00072">
    <property type="entry name" value="Response_reg"/>
    <property type="match status" value="1"/>
</dbReference>
<evidence type="ECO:0000256" key="2">
    <source>
        <dbReference type="ARBA" id="ARBA00022500"/>
    </source>
</evidence>
<dbReference type="PROSITE" id="PS50122">
    <property type="entry name" value="CHEB"/>
    <property type="match status" value="1"/>
</dbReference>
<dbReference type="OrthoDB" id="9793421at2"/>
<dbReference type="InterPro" id="IPR011006">
    <property type="entry name" value="CheY-like_superfamily"/>
</dbReference>
<evidence type="ECO:0000313" key="11">
    <source>
        <dbReference type="Proteomes" id="UP000182719"/>
    </source>
</evidence>
<feature type="active site" evidence="5 6">
    <location>
        <position position="190"/>
    </location>
</feature>
<feature type="active site" evidence="5 6">
    <location>
        <position position="285"/>
    </location>
</feature>
<dbReference type="PANTHER" id="PTHR42872:SF6">
    <property type="entry name" value="PROTEIN-GLUTAMATE METHYLESTERASE_PROTEIN-GLUTAMINE GLUTAMINASE"/>
    <property type="match status" value="1"/>
</dbReference>
<dbReference type="EMBL" id="FOAP01000013">
    <property type="protein sequence ID" value="SEM21096.1"/>
    <property type="molecule type" value="Genomic_DNA"/>
</dbReference>
<feature type="domain" description="Response regulatory" evidence="8">
    <location>
        <begin position="7"/>
        <end position="125"/>
    </location>
</feature>
<dbReference type="Gene3D" id="3.40.50.180">
    <property type="entry name" value="Methylesterase CheB, C-terminal domain"/>
    <property type="match status" value="1"/>
</dbReference>
<proteinExistence type="inferred from homology"/>
<dbReference type="PIRSF" id="PIRSF000876">
    <property type="entry name" value="RR_chemtxs_CheB"/>
    <property type="match status" value="1"/>
</dbReference>
<dbReference type="GO" id="GO:0000156">
    <property type="term" value="F:phosphorelay response regulator activity"/>
    <property type="evidence" value="ECO:0007669"/>
    <property type="project" value="InterPro"/>
</dbReference>
<dbReference type="SMART" id="SM00448">
    <property type="entry name" value="REC"/>
    <property type="match status" value="1"/>
</dbReference>
<keyword evidence="1 5" id="KW-0963">Cytoplasm</keyword>
<evidence type="ECO:0000256" key="4">
    <source>
        <dbReference type="ARBA" id="ARBA00048267"/>
    </source>
</evidence>
<gene>
    <name evidence="5" type="primary">cheB</name>
    <name evidence="10" type="ORF">SAMN05444354_11321</name>
</gene>
<keyword evidence="3 5" id="KW-0378">Hydrolase</keyword>
<feature type="active site" evidence="5 6">
    <location>
        <position position="163"/>
    </location>
</feature>
<comment type="PTM">
    <text evidence="5">Phosphorylated by CheA. Phosphorylation of the N-terminal regulatory domain activates the methylesterase activity.</text>
</comment>
<dbReference type="HAMAP" id="MF_00099">
    <property type="entry name" value="CheB_chemtxs"/>
    <property type="match status" value="1"/>
</dbReference>
<keyword evidence="11" id="KW-1185">Reference proteome</keyword>
<dbReference type="EC" id="3.1.1.61" evidence="5"/>
<dbReference type="Gene3D" id="3.40.50.2300">
    <property type="match status" value="1"/>
</dbReference>